<evidence type="ECO:0000256" key="14">
    <source>
        <dbReference type="RuleBase" id="RU365032"/>
    </source>
</evidence>
<comment type="function">
    <text evidence="14">Bifunctional inositol kinase that acts in concert with the IP6K kinases to synthesize the diphosphate group-containing inositol pyrophosphates diphosphoinositol pentakisphosphate, PP-InsP5, and bis-diphosphoinositol tetrakisphosphate, (PP)2-InsP4. PP-InsP5 and (PP)2-InsP4, also respectively called InsP7 and InsP8, may regulate a variety of cellular processes, including apoptosis, vesicle trafficking, cytoskeletal dynamics, and exocytosis. Phosphorylates inositol hexakisphosphate (InsP6).</text>
</comment>
<dbReference type="AlphaFoldDB" id="A0A1X2HAH4"/>
<dbReference type="GO" id="GO:0051537">
    <property type="term" value="F:2 iron, 2 sulfur cluster binding"/>
    <property type="evidence" value="ECO:0007669"/>
    <property type="project" value="EnsemblFungi"/>
</dbReference>
<keyword evidence="9 14" id="KW-0067">ATP-binding</keyword>
<dbReference type="GO" id="GO:0052845">
    <property type="term" value="F:inositol-5-diphosphate-1,2,3,4,6-pentakisphosphate diphosphatase activity"/>
    <property type="evidence" value="ECO:0007669"/>
    <property type="project" value="EnsemblFungi"/>
</dbReference>
<evidence type="ECO:0000256" key="13">
    <source>
        <dbReference type="ARBA" id="ARBA00071668"/>
    </source>
</evidence>
<feature type="domain" description="ATP-grasp fold RimK-type" evidence="16">
    <location>
        <begin position="241"/>
        <end position="335"/>
    </location>
</feature>
<evidence type="ECO:0000256" key="12">
    <source>
        <dbReference type="ARBA" id="ARBA00034629"/>
    </source>
</evidence>
<dbReference type="STRING" id="13706.A0A1X2HAH4"/>
<evidence type="ECO:0000256" key="11">
    <source>
        <dbReference type="ARBA" id="ARBA00033696"/>
    </source>
</evidence>
<dbReference type="GO" id="GO:0005829">
    <property type="term" value="C:cytosol"/>
    <property type="evidence" value="ECO:0007669"/>
    <property type="project" value="TreeGrafter"/>
</dbReference>
<comment type="catalytic activity">
    <reaction evidence="11">
        <text>5-diphospho-1D-myo-inositol 1,2,3,4,6-pentakisphosphate + ATP + H(+) = 1,5-bis(diphospho)-1D-myo-inositol 2,3,4,6-tetrakisphosphate + ADP</text>
        <dbReference type="Rhea" id="RHEA:10276"/>
        <dbReference type="ChEBI" id="CHEBI:15378"/>
        <dbReference type="ChEBI" id="CHEBI:30616"/>
        <dbReference type="ChEBI" id="CHEBI:58628"/>
        <dbReference type="ChEBI" id="CHEBI:77983"/>
        <dbReference type="ChEBI" id="CHEBI:456216"/>
        <dbReference type="EC" id="2.7.4.24"/>
    </reaction>
    <physiologicalReaction direction="left-to-right" evidence="11">
        <dbReference type="Rhea" id="RHEA:10277"/>
    </physiologicalReaction>
</comment>
<dbReference type="InParanoid" id="A0A1X2HAH4"/>
<dbReference type="GO" id="GO:0006020">
    <property type="term" value="P:inositol metabolic process"/>
    <property type="evidence" value="ECO:0007669"/>
    <property type="project" value="TreeGrafter"/>
</dbReference>
<keyword evidence="10" id="KW-0206">Cytoskeleton</keyword>
<evidence type="ECO:0000256" key="5">
    <source>
        <dbReference type="ARBA" id="ARBA00022553"/>
    </source>
</evidence>
<feature type="region of interest" description="Disordered" evidence="15">
    <location>
        <begin position="704"/>
        <end position="734"/>
    </location>
</feature>
<dbReference type="GO" id="GO:0000830">
    <property type="term" value="F:inositol hexakisphosphate 4-kinase activity"/>
    <property type="evidence" value="ECO:0007669"/>
    <property type="project" value="EnsemblFungi"/>
</dbReference>
<dbReference type="GO" id="GO:0052843">
    <property type="term" value="F:inositol-1-diphosphate-2,3,4,5,6-pentakisphosphate diphosphatase activity"/>
    <property type="evidence" value="ECO:0007669"/>
    <property type="project" value="EnsemblFungi"/>
</dbReference>
<evidence type="ECO:0000256" key="6">
    <source>
        <dbReference type="ARBA" id="ARBA00022679"/>
    </source>
</evidence>
<dbReference type="OMA" id="IQERWCC"/>
<dbReference type="PANTHER" id="PTHR12750">
    <property type="entry name" value="DIPHOSPHOINOSITOL PENTAKISPHOSPHATE KINASE"/>
    <property type="match status" value="1"/>
</dbReference>
<sequence length="930" mass="105786">MPALASPTLPTSPGGARSKYVIGICCLDKKARSKPMRHILNRLLASNEFSIVIFGDKTILDEEVENWPGCDFLICFFSGGFPLDKAIQYVKLRRPFVVNSVVMQSLLWDRRVVLAILDAMGVPTPPRLIISRDGGPKVDPEAAAAFEQCTGMDMNRVLARYARNTEHVVFKDDGIEVDGKFMSKPFIEKPVDGENHNINIYYSKEKGGGGRRLFRKIGNKSSEYDPDLHTPNQEGSWVYEQLMESENSEDIKLYTVGPTFIHAETRKSPTVDGLVKRNPDGKEIRYCTELDLEEQDIARKVSKAFGQMVCGLDLLRAHGSSFVIDVNGWSFVKGSDYYYDKCAQLLKETFERSVQRRPSMVDTIPREISPENSWRLKGFVAVFRHADRTPKDKYKISTTAPSFVALLDGSTQEVVFRQKHQLGLVSQAVQDAIDAKTEDLDKLHALKEILFKKSELPGTKVQVKPKFDRETQELTKVQVNVKWGGEFTHAGLHQSRDLGENLRKDMNILNQEILNDVKVLSSSERRVRATADVFVRRFLGQPESIDGVIAESKYLLDDSNAAKDQGDAVKRQLKTLIRPGHEIAPLQLAQAGWPTDMPQPHVIMQEISQIMTRLRQILYYNWANKDIDAIQRRWCCFESPMLFRERWEKMFRNFCDHGTSDESDETDIRSRIHPSPDPAWIPELYDTLKYDALHNRTFLQGIFNDPEATPEPAETATTDSSSSRGRPSTDSSAAIAGSSDVRKLYKYVKIMFDFVAPQEYGINDSEKKSIGLLIGLPLLKNILRDLKDIKHSEHSKTRLYFTKESHVHALLNLVYLSGVPTKIPRNALPELDFLTQITFELYERNRHDGLGKEYSLRIGFSPGAHYASVLDMQVDSEHCLKVAPRINLIPHLSLEEVLAYHNSYLNLPNLESIERQIEERKLHYAQEDNH</sequence>
<keyword evidence="6 14" id="KW-0808">Transferase</keyword>
<evidence type="ECO:0000256" key="1">
    <source>
        <dbReference type="ARBA" id="ARBA00004245"/>
    </source>
</evidence>
<dbReference type="GO" id="GO:0051516">
    <property type="term" value="P:regulation of bipolar cell growth"/>
    <property type="evidence" value="ECO:0007669"/>
    <property type="project" value="EnsemblFungi"/>
</dbReference>
<dbReference type="EC" id="2.7.4.24" evidence="3 14"/>
<proteinExistence type="inferred from homology"/>
<dbReference type="GO" id="GO:0005856">
    <property type="term" value="C:cytoskeleton"/>
    <property type="evidence" value="ECO:0007669"/>
    <property type="project" value="UniProtKB-SubCell"/>
</dbReference>
<comment type="similarity">
    <text evidence="2 14">Belongs to the histidine acid phosphatase family. VIP1 subfamily.</text>
</comment>
<evidence type="ECO:0000259" key="17">
    <source>
        <dbReference type="Pfam" id="PF18086"/>
    </source>
</evidence>
<dbReference type="Proteomes" id="UP000242180">
    <property type="component" value="Unassembled WGS sequence"/>
</dbReference>
<dbReference type="Gene3D" id="3.30.470.20">
    <property type="entry name" value="ATP-grasp fold, B domain"/>
    <property type="match status" value="1"/>
</dbReference>
<protein>
    <recommendedName>
        <fullName evidence="13 14">Inositol hexakisphosphate and diphosphoinositol-pentakisphosphate kinase</fullName>
        <ecNumber evidence="3 14">2.7.4.24</ecNumber>
    </recommendedName>
</protein>
<dbReference type="GO" id="GO:0016887">
    <property type="term" value="F:ATP hydrolysis activity"/>
    <property type="evidence" value="ECO:0007669"/>
    <property type="project" value="EnsemblFungi"/>
</dbReference>
<dbReference type="GO" id="GO:0110162">
    <property type="term" value="P:regulation of mitotic spindle elongation (spindle phase three)"/>
    <property type="evidence" value="ECO:0007669"/>
    <property type="project" value="EnsemblFungi"/>
</dbReference>
<dbReference type="EMBL" id="MCGN01000006">
    <property type="protein sequence ID" value="ORY95676.1"/>
    <property type="molecule type" value="Genomic_DNA"/>
</dbReference>
<dbReference type="GO" id="GO:0033857">
    <property type="term" value="F:5-diphosphoinositol pentakisphosphate 1-kinase activity"/>
    <property type="evidence" value="ECO:0007669"/>
    <property type="project" value="EnsemblFungi"/>
</dbReference>
<keyword evidence="4 14" id="KW-0963">Cytoplasm</keyword>
<evidence type="ECO:0000256" key="7">
    <source>
        <dbReference type="ARBA" id="ARBA00022741"/>
    </source>
</evidence>
<dbReference type="InterPro" id="IPR029033">
    <property type="entry name" value="His_PPase_superfam"/>
</dbReference>
<evidence type="ECO:0000313" key="18">
    <source>
        <dbReference type="EMBL" id="ORY95676.1"/>
    </source>
</evidence>
<comment type="catalytic activity">
    <reaction evidence="12">
        <text>1D-myo-inositol hexakisphosphate + ATP = 1-diphospho-1D-myo-inositol 2,3,4,5,6-pentakisphosphate + ADP</text>
        <dbReference type="Rhea" id="RHEA:37459"/>
        <dbReference type="ChEBI" id="CHEBI:30616"/>
        <dbReference type="ChEBI" id="CHEBI:58130"/>
        <dbReference type="ChEBI" id="CHEBI:74946"/>
        <dbReference type="ChEBI" id="CHEBI:456216"/>
        <dbReference type="EC" id="2.7.4.24"/>
    </reaction>
    <physiologicalReaction direction="left-to-right" evidence="12">
        <dbReference type="Rhea" id="RHEA:37460"/>
    </physiologicalReaction>
</comment>
<evidence type="ECO:0000256" key="8">
    <source>
        <dbReference type="ARBA" id="ARBA00022777"/>
    </source>
</evidence>
<organism evidence="18 19">
    <name type="scientific">Syncephalastrum racemosum</name>
    <name type="common">Filamentous fungus</name>
    <dbReference type="NCBI Taxonomy" id="13706"/>
    <lineage>
        <taxon>Eukaryota</taxon>
        <taxon>Fungi</taxon>
        <taxon>Fungi incertae sedis</taxon>
        <taxon>Mucoromycota</taxon>
        <taxon>Mucoromycotina</taxon>
        <taxon>Mucoromycetes</taxon>
        <taxon>Mucorales</taxon>
        <taxon>Syncephalastraceae</taxon>
        <taxon>Syncephalastrum</taxon>
    </lineage>
</organism>
<dbReference type="InterPro" id="IPR013651">
    <property type="entry name" value="ATP-grasp_RimK-type"/>
</dbReference>
<evidence type="ECO:0000256" key="10">
    <source>
        <dbReference type="ARBA" id="ARBA00023212"/>
    </source>
</evidence>
<dbReference type="GO" id="GO:0071545">
    <property type="term" value="P:inositol phosphate catabolic process"/>
    <property type="evidence" value="ECO:0007669"/>
    <property type="project" value="EnsemblFungi"/>
</dbReference>
<dbReference type="InterPro" id="IPR037446">
    <property type="entry name" value="His_Pase_VIP1"/>
</dbReference>
<dbReference type="GO" id="GO:0052724">
    <property type="term" value="F:inositol hexakisphosphate 3-kinase activity"/>
    <property type="evidence" value="ECO:0007669"/>
    <property type="project" value="EnsemblFungi"/>
</dbReference>
<dbReference type="SUPFAM" id="SSF53254">
    <property type="entry name" value="Phosphoglycerate mutase-like"/>
    <property type="match status" value="1"/>
</dbReference>
<gene>
    <name evidence="18" type="ORF">BCR43DRAFT_459548</name>
</gene>
<feature type="domain" description="VIP1 N-terminal" evidence="17">
    <location>
        <begin position="21"/>
        <end position="109"/>
    </location>
</feature>
<dbReference type="InterPro" id="IPR000560">
    <property type="entry name" value="His_Pase_clade-2"/>
</dbReference>
<dbReference type="FunCoup" id="A0A1X2HAH4">
    <property type="interactions" value="490"/>
</dbReference>
<dbReference type="Pfam" id="PF18086">
    <property type="entry name" value="PPIP5K2_N"/>
    <property type="match status" value="1"/>
</dbReference>
<accession>A0A1X2HAH4</accession>
<reference evidence="18 19" key="1">
    <citation type="submission" date="2016-07" db="EMBL/GenBank/DDBJ databases">
        <title>Pervasive Adenine N6-methylation of Active Genes in Fungi.</title>
        <authorList>
            <consortium name="DOE Joint Genome Institute"/>
            <person name="Mondo S.J."/>
            <person name="Dannebaum R.O."/>
            <person name="Kuo R.C."/>
            <person name="Labutti K."/>
            <person name="Haridas S."/>
            <person name="Kuo A."/>
            <person name="Salamov A."/>
            <person name="Ahrendt S.R."/>
            <person name="Lipzen A."/>
            <person name="Sullivan W."/>
            <person name="Andreopoulos W.B."/>
            <person name="Clum A."/>
            <person name="Lindquist E."/>
            <person name="Daum C."/>
            <person name="Ramamoorthy G.K."/>
            <person name="Gryganskyi A."/>
            <person name="Culley D."/>
            <person name="Magnuson J.K."/>
            <person name="James T.Y."/>
            <person name="O'Malley M.A."/>
            <person name="Stajich J.E."/>
            <person name="Spatafora J.W."/>
            <person name="Visel A."/>
            <person name="Grigoriev I.V."/>
        </authorList>
    </citation>
    <scope>NUCLEOTIDE SEQUENCE [LARGE SCALE GENOMIC DNA]</scope>
    <source>
        <strain evidence="18 19">NRRL 2496</strain>
    </source>
</reference>
<dbReference type="GO" id="GO:0000831">
    <property type="term" value="F:inositol hexakisphosphate 6-kinase activity"/>
    <property type="evidence" value="ECO:0007669"/>
    <property type="project" value="EnsemblFungi"/>
</dbReference>
<dbReference type="Pfam" id="PF00328">
    <property type="entry name" value="His_Phos_2"/>
    <property type="match status" value="1"/>
</dbReference>
<name>A0A1X2HAH4_SYNRA</name>
<evidence type="ECO:0000256" key="3">
    <source>
        <dbReference type="ARBA" id="ARBA00012893"/>
    </source>
</evidence>
<evidence type="ECO:0000256" key="9">
    <source>
        <dbReference type="ARBA" id="ARBA00022840"/>
    </source>
</evidence>
<evidence type="ECO:0000256" key="15">
    <source>
        <dbReference type="SAM" id="MobiDB-lite"/>
    </source>
</evidence>
<dbReference type="GO" id="GO:0005524">
    <property type="term" value="F:ATP binding"/>
    <property type="evidence" value="ECO:0007669"/>
    <property type="project" value="UniProtKB-KW"/>
</dbReference>
<dbReference type="GO" id="GO:0032958">
    <property type="term" value="P:inositol phosphate biosynthetic process"/>
    <property type="evidence" value="ECO:0007669"/>
    <property type="project" value="EnsemblFungi"/>
</dbReference>
<evidence type="ECO:0000259" key="16">
    <source>
        <dbReference type="Pfam" id="PF08443"/>
    </source>
</evidence>
<comment type="caution">
    <text evidence="18">The sequence shown here is derived from an EMBL/GenBank/DDBJ whole genome shotgun (WGS) entry which is preliminary data.</text>
</comment>
<keyword evidence="5" id="KW-0597">Phosphoprotein</keyword>
<dbReference type="GO" id="GO:0052723">
    <property type="term" value="F:inositol hexakisphosphate 1-kinase activity"/>
    <property type="evidence" value="ECO:0007669"/>
    <property type="project" value="EnsemblFungi"/>
</dbReference>
<dbReference type="GO" id="GO:0030643">
    <property type="term" value="P:intracellular phosphate ion homeostasis"/>
    <property type="evidence" value="ECO:0007669"/>
    <property type="project" value="EnsemblFungi"/>
</dbReference>
<keyword evidence="19" id="KW-1185">Reference proteome</keyword>
<keyword evidence="7 14" id="KW-0547">Nucleotide-binding</keyword>
<evidence type="ECO:0000256" key="4">
    <source>
        <dbReference type="ARBA" id="ARBA00022490"/>
    </source>
</evidence>
<dbReference type="Gene3D" id="3.40.50.11950">
    <property type="match status" value="1"/>
</dbReference>
<feature type="compositionally biased region" description="Low complexity" evidence="15">
    <location>
        <begin position="706"/>
        <end position="732"/>
    </location>
</feature>
<evidence type="ECO:0000313" key="19">
    <source>
        <dbReference type="Proteomes" id="UP000242180"/>
    </source>
</evidence>
<dbReference type="PANTHER" id="PTHR12750:SF9">
    <property type="entry name" value="INOSITOL HEXAKISPHOSPHATE AND DIPHOSPHOINOSITOL-PENTAKISPHOSPHATE KINASE"/>
    <property type="match status" value="1"/>
</dbReference>
<dbReference type="GO" id="GO:0052846">
    <property type="term" value="F:inositol-1,5-bisdiphosphate-2,3,4,6-tetrakisphosphate 1-diphosphatase activity"/>
    <property type="evidence" value="ECO:0007669"/>
    <property type="project" value="EnsemblFungi"/>
</dbReference>
<evidence type="ECO:0000256" key="2">
    <source>
        <dbReference type="ARBA" id="ARBA00005609"/>
    </source>
</evidence>
<dbReference type="Gene3D" id="3.40.50.1240">
    <property type="entry name" value="Phosphoglycerate mutase-like"/>
    <property type="match status" value="1"/>
</dbReference>
<dbReference type="InterPro" id="IPR040557">
    <property type="entry name" value="VIP1_N"/>
</dbReference>
<comment type="subcellular location">
    <subcellularLocation>
        <location evidence="1 14">Cytoplasm</location>
        <location evidence="1 14">Cytoskeleton</location>
    </subcellularLocation>
</comment>
<dbReference type="OrthoDB" id="18042at2759"/>
<keyword evidence="8 14" id="KW-0418">Kinase</keyword>
<dbReference type="Pfam" id="PF08443">
    <property type="entry name" value="RimK"/>
    <property type="match status" value="1"/>
</dbReference>
<dbReference type="FunFam" id="3.30.470.20:FF:000036">
    <property type="entry name" value="Inositol hexakisphosphate and diphosphoinositol-pentakisphosphate kinase"/>
    <property type="match status" value="1"/>
</dbReference>
<dbReference type="FunFam" id="3.40.50.11950:FF:000002">
    <property type="entry name" value="Inositol hexakisphosphate and diphosphoinositol-pentakisphosphate kinase"/>
    <property type="match status" value="1"/>
</dbReference>